<feature type="compositionally biased region" description="Polar residues" evidence="2">
    <location>
        <begin position="2693"/>
        <end position="2704"/>
    </location>
</feature>
<evidence type="ECO:0000256" key="3">
    <source>
        <dbReference type="SAM" id="Phobius"/>
    </source>
</evidence>
<feature type="compositionally biased region" description="Polar residues" evidence="2">
    <location>
        <begin position="2713"/>
        <end position="2727"/>
    </location>
</feature>
<feature type="compositionally biased region" description="Pro residues" evidence="2">
    <location>
        <begin position="2870"/>
        <end position="2892"/>
    </location>
</feature>
<feature type="compositionally biased region" description="Basic and acidic residues" evidence="2">
    <location>
        <begin position="16"/>
        <end position="26"/>
    </location>
</feature>
<feature type="transmembrane region" description="Helical" evidence="3">
    <location>
        <begin position="889"/>
        <end position="915"/>
    </location>
</feature>
<dbReference type="InterPro" id="IPR000048">
    <property type="entry name" value="IQ_motif_EF-hand-BS"/>
</dbReference>
<name>A0A0S4IP30_BODSA</name>
<organism evidence="4 5">
    <name type="scientific">Bodo saltans</name>
    <name type="common">Flagellated protozoan</name>
    <dbReference type="NCBI Taxonomy" id="75058"/>
    <lineage>
        <taxon>Eukaryota</taxon>
        <taxon>Discoba</taxon>
        <taxon>Euglenozoa</taxon>
        <taxon>Kinetoplastea</taxon>
        <taxon>Metakinetoplastina</taxon>
        <taxon>Eubodonida</taxon>
        <taxon>Bodonidae</taxon>
        <taxon>Bodo</taxon>
    </lineage>
</organism>
<feature type="region of interest" description="Disordered" evidence="2">
    <location>
        <begin position="2739"/>
        <end position="2795"/>
    </location>
</feature>
<feature type="transmembrane region" description="Helical" evidence="3">
    <location>
        <begin position="1980"/>
        <end position="1999"/>
    </location>
</feature>
<dbReference type="SMART" id="SM00015">
    <property type="entry name" value="IQ"/>
    <property type="match status" value="5"/>
</dbReference>
<keyword evidence="5" id="KW-1185">Reference proteome</keyword>
<accession>A0A0S4IP30</accession>
<feature type="compositionally biased region" description="Polar residues" evidence="2">
    <location>
        <begin position="2826"/>
        <end position="2842"/>
    </location>
</feature>
<keyword evidence="1" id="KW-0175">Coiled coil</keyword>
<evidence type="ECO:0000313" key="4">
    <source>
        <dbReference type="EMBL" id="CUE96124.1"/>
    </source>
</evidence>
<feature type="compositionally biased region" description="Polar residues" evidence="2">
    <location>
        <begin position="1"/>
        <end position="15"/>
    </location>
</feature>
<feature type="transmembrane region" description="Helical" evidence="3">
    <location>
        <begin position="2075"/>
        <end position="2093"/>
    </location>
</feature>
<dbReference type="InterPro" id="IPR036770">
    <property type="entry name" value="Ankyrin_rpt-contain_sf"/>
</dbReference>
<keyword evidence="3" id="KW-1133">Transmembrane helix</keyword>
<feature type="transmembrane region" description="Helical" evidence="3">
    <location>
        <begin position="623"/>
        <end position="649"/>
    </location>
</feature>
<dbReference type="Proteomes" id="UP000051952">
    <property type="component" value="Unassembled WGS sequence"/>
</dbReference>
<evidence type="ECO:0000256" key="1">
    <source>
        <dbReference type="SAM" id="Coils"/>
    </source>
</evidence>
<feature type="transmembrane region" description="Helical" evidence="3">
    <location>
        <begin position="1170"/>
        <end position="1189"/>
    </location>
</feature>
<feature type="region of interest" description="Disordered" evidence="2">
    <location>
        <begin position="2824"/>
        <end position="2905"/>
    </location>
</feature>
<proteinExistence type="predicted"/>
<feature type="transmembrane region" description="Helical" evidence="3">
    <location>
        <begin position="2236"/>
        <end position="2255"/>
    </location>
</feature>
<feature type="transmembrane region" description="Helical" evidence="3">
    <location>
        <begin position="1861"/>
        <end position="1882"/>
    </location>
</feature>
<feature type="region of interest" description="Disordered" evidence="2">
    <location>
        <begin position="1"/>
        <end position="50"/>
    </location>
</feature>
<feature type="region of interest" description="Disordered" evidence="2">
    <location>
        <begin position="248"/>
        <end position="270"/>
    </location>
</feature>
<feature type="transmembrane region" description="Helical" evidence="3">
    <location>
        <begin position="1673"/>
        <end position="1695"/>
    </location>
</feature>
<feature type="region of interest" description="Disordered" evidence="2">
    <location>
        <begin position="2431"/>
        <end position="2458"/>
    </location>
</feature>
<feature type="transmembrane region" description="Helical" evidence="3">
    <location>
        <begin position="1523"/>
        <end position="1541"/>
    </location>
</feature>
<gene>
    <name evidence="4" type="ORF">BSAL_57715</name>
</gene>
<dbReference type="Gene3D" id="1.25.40.20">
    <property type="entry name" value="Ankyrin repeat-containing domain"/>
    <property type="match status" value="1"/>
</dbReference>
<feature type="transmembrane region" description="Helical" evidence="3">
    <location>
        <begin position="1209"/>
        <end position="1232"/>
    </location>
</feature>
<feature type="transmembrane region" description="Helical" evidence="3">
    <location>
        <begin position="2140"/>
        <end position="2162"/>
    </location>
</feature>
<feature type="transmembrane region" description="Helical" evidence="3">
    <location>
        <begin position="1143"/>
        <end position="1163"/>
    </location>
</feature>
<feature type="compositionally biased region" description="Polar residues" evidence="2">
    <location>
        <begin position="2662"/>
        <end position="2678"/>
    </location>
</feature>
<feature type="coiled-coil region" evidence="1">
    <location>
        <begin position="272"/>
        <end position="313"/>
    </location>
</feature>
<reference evidence="5" key="1">
    <citation type="submission" date="2015-09" db="EMBL/GenBank/DDBJ databases">
        <authorList>
            <consortium name="Pathogen Informatics"/>
        </authorList>
    </citation>
    <scope>NUCLEOTIDE SEQUENCE [LARGE SCALE GENOMIC DNA]</scope>
    <source>
        <strain evidence="5">Lake Konstanz</strain>
    </source>
</reference>
<dbReference type="SUPFAM" id="SSF48403">
    <property type="entry name" value="Ankyrin repeat"/>
    <property type="match status" value="1"/>
</dbReference>
<dbReference type="PROSITE" id="PS50096">
    <property type="entry name" value="IQ"/>
    <property type="match status" value="2"/>
</dbReference>
<feature type="transmembrane region" description="Helical" evidence="3">
    <location>
        <begin position="1822"/>
        <end position="1841"/>
    </location>
</feature>
<feature type="compositionally biased region" description="Basic and acidic residues" evidence="2">
    <location>
        <begin position="248"/>
        <end position="260"/>
    </location>
</feature>
<sequence length="2905" mass="322572">MEQRIMTTPYLSKTQEIQRFDGDRSADGGGPSSALGPSPPEDGKGSAKRPLRLRGWARKLSPPTAELLVGLMRNDLEVVRSAIDEGADVDAKNPDRYNTSALHLAALYPDPDMLLLLLQHSQKKPKLVANDFGQTAFHACAKVSNNAVTLPLLLLVYGVEGNAFIDQHGMTYLHELMENKVLPLPLLCRTTEHMLLNGHASRLLNKQDRFMRTVLDVAVERVTSSEESELHLILLQYGARRGMDVDDTRREHHTHDERRQRQQLWSEEEMTRRRMNDSIKALLAEVDSAQRRRRQLERMMEREALARHEVQQEWSSERSALAALHGRERQGVMRMANVLREDSAATSIQCLWRQHAARRDAASRRSATVRLHDAARAIQRGWKGFWHRHSQQRAQQKEAAAVAIQRWYTSRRARRWFLHVSSIRRAAALRIWVAYRRYRNHMRLLQKEEEKEIYIGEWSSEAFSLLNREVERLQSIFRMHRARVQYGIDRRAVVTLQILWRDRLHSREVRRERIRTIAIRQICDALKKRRSMAAMRVHLDAMTAETAHQRIRRTMVLVTSLLSWRAVFMRLYQQVLHKKMSRRWWWASSAIRHTYTHLLPPLAQPQQQAQLLPSTSHSTTSSWWTRMGGIIEVLHLTVLVAWCCTFIIWPRGHRNITPDTSTFTFWWYFDLIALLLQALLMIQNAGRWIVLQFSMSVLCCAGLTCDDCIEARLAPVVVLLKLPFVVERLAPGHLNTRIFCACVDLFGQWFVRLAPISIAVLVGAVRAVQSPTEAGLLTSRSHWAAIARILLLPSSSVLSAHAAYSANITDTFIIGDNFTSLSVFPNVTAAIVHAMQLLQHALDAEDFAVELSFRGTTPLTNISFVASNITNSNSSNDASIVTVDGIVQVALPIVPIALLWLALWTHILLSVILGVSQGMHKTFSEYIAASTHNALSAKERKALRTKHVDVDSAALVDAVGWEDDISSAKAAIEAAHFDHRLGLAHHSTGGHRGAVDHHHASSVPLDMHANSMSNIGSTTIIDIAAATTTSMSTTIRSPASPPQGAATTAVAPSNTDVAWDLRNEAPELRIHYDAKVIASTLSGRTSAATRGSSSSSSSVVASFLFLQWDGGALQRVSHVVTAAFVACSITFPGLYWMEMGMSLSIFLELVFSVRYLGLGFVLMHRSGLGVLVRLFSVLIGLIPQARPLTALRGIRLLEGWSSLFFMTSAHVWCCAYMAYTAVVLWGVGILSFSQFRSHRGPSAPWFADNLYNTSATTAVSSSASLSYGTSFSCTDAGDCVATFTKYFLLPGGERGGVTAQYHVDPDHTSYITAACVVAFRLVVVPLLLGFVLHSALGTLSAPVRFLRLLVLRIHDDVVACWRSVMVEGPEWFEHRRLKLMRWSRRGGPPPHSLDASHLPAHSLSRRSISINTSNLDNTLPSSPTQRAPVAFRMTASIAGKWLEIAARAKHRCGPRTILLSSAAARRHHQQGSIGNVGQQSQLLLQRSTYASLEDVDRIDQNGGIDQPPAAAVSWYSHMKRLHMLHIVNTICTLTSISFLWVNVNVTTVFPSRIVDGALRAAYYHDHAGEEKSASAQAVTFSLIQLCVHGVSVFLSLVLMPRNMTALLTVIGSSGLLISEIHYHVSHPTNLIPLWPLRFLNVLRLFQLFWPLPIFGAMQRAADKILSVSITKSLVPLLLLTCSCICVVDGFTAMISTMSKSREHLSSVDAAARDHFYEFITLTHCTKFIAVLHFWFLSRQGSWTAPYVPRTTTITRGKRRVRRLKLVTFSLIQLCVHGVSVFLSLVLMPRNMTALLTVIGSSGLLISEIHYHVSHPTNLIPLWPLRFLNVLRLFQLFWPLPIFGAMQRAADKILSVSITKSLLPLLLLTCSCICVVDGFTAMISTMSKSREHLSSVDAAARDHFYEFITLTHCTKFIAVLHFWFLPAVGILNGFYFGTRTVAYNTRADTIAQYPLLHDDPLISSSPLWFPLSKPFVLVCRWLRNSLLILYCCAWAVLFSYRSDHVSNNSAYWAVELSCSAALLFCAAIDLLVAVRRAVASWSDQCGSTVFSSRHGHAVTHGDTTLRQRAQCDACAVVVWFVCVGYWCVVLAAAVRQYQRIEDIFINSQHYDQYLVPLRVVWVAALLPRSVWRLALFPHLPFIAGALAAVAAVLSACVSSIVFLRRVDDDDVCGDGMAYHTCMGRMWELMARYVLTSEVVVGAPSTILFSTTAVPFFYSDAGVPVLLDAAARQPVPNVVFTMALFLKLFLAVMSGVMMGRIVVALRSCPPNWEDLSELPVQAVRLHTALSSGVEGVVAASRWKRQAWPSAKEGSTYVDSTPSSLHGITASEEDAVRYRFAPVVTRSLRGTHREGGIPRYLLRPLLEECGILHPALERRRLHALLELLTCLPIMRLREQQCAEYVDACESYQSGGPGGIISFDAIAAYRTSRHHATTGSDGSGVTAPRSGASSSQRAPSQRWSAVVNLRETHRRGFSIIHRPVENMISPSRLVEAVAWCEAKFPIGHSIESMKWLDFLVLQQQVRGALVLQSLWRMYVGLRSWERHASRMQRAMAGELRRRMRQHQHIRRAAFFSSDNINAALQAAGPSYGSDHFHTHAAEQLRGRFAFDHMNPSTHRVTLPPSKGNFPIRPDDTLTASRSFLAAPRAQRASRPHTLPPPRHSLGISSASSPVTTGATMSPSGGGFTVHPSLMRRVQNQASTTSWQNRRYAGADTVDSTSAISRPQSPNAATAPIHAVAFQNNASRTVSHSTRSSTDSSSSKASSTSSQSSSDSSGSSTTDVTSHSQSSWTAEKPEAAEDPLHAPHHHAARPSAAARDRPFIQHHHHTMQSPVSQHATPTQYSESRVSDHSFATTRVPDFLSGSEISPIHPVSAPPPAPPRPPPPAPPPLPPRAPSEPQGGPWFVSDS</sequence>
<evidence type="ECO:0000256" key="2">
    <source>
        <dbReference type="SAM" id="MobiDB-lite"/>
    </source>
</evidence>
<feature type="region of interest" description="Disordered" evidence="2">
    <location>
        <begin position="2642"/>
        <end position="2727"/>
    </location>
</feature>
<feature type="transmembrane region" description="Helical" evidence="3">
    <location>
        <begin position="2011"/>
        <end position="2033"/>
    </location>
</feature>
<feature type="transmembrane region" description="Helical" evidence="3">
    <location>
        <begin position="1116"/>
        <end position="1137"/>
    </location>
</feature>
<keyword evidence="3 4" id="KW-0812">Transmembrane</keyword>
<feature type="compositionally biased region" description="Polar residues" evidence="2">
    <location>
        <begin position="2447"/>
        <end position="2458"/>
    </location>
</feature>
<protein>
    <submittedName>
        <fullName evidence="4">Transmembrane protein, putative</fullName>
    </submittedName>
</protein>
<keyword evidence="3" id="KW-0472">Membrane</keyword>
<feature type="transmembrane region" description="Helical" evidence="3">
    <location>
        <begin position="661"/>
        <end position="682"/>
    </location>
</feature>
<dbReference type="EMBL" id="CYKH01000219">
    <property type="protein sequence ID" value="CUE96124.1"/>
    <property type="molecule type" value="Genomic_DNA"/>
</dbReference>
<feature type="transmembrane region" description="Helical" evidence="3">
    <location>
        <begin position="1715"/>
        <end position="1736"/>
    </location>
</feature>
<feature type="transmembrane region" description="Helical" evidence="3">
    <location>
        <begin position="1765"/>
        <end position="1786"/>
    </location>
</feature>
<evidence type="ECO:0000313" key="5">
    <source>
        <dbReference type="Proteomes" id="UP000051952"/>
    </source>
</evidence>
<feature type="compositionally biased region" description="Low complexity" evidence="2">
    <location>
        <begin position="2742"/>
        <end position="2783"/>
    </location>
</feature>
<dbReference type="OrthoDB" id="271587at2759"/>